<name>A0A811LND8_9BILA</name>
<accession>A0A811LND8</accession>
<dbReference type="EMBL" id="CAJFCW020000006">
    <property type="protein sequence ID" value="CAG9125957.1"/>
    <property type="molecule type" value="Genomic_DNA"/>
</dbReference>
<dbReference type="InterPro" id="IPR027417">
    <property type="entry name" value="P-loop_NTPase"/>
</dbReference>
<evidence type="ECO:0000313" key="10">
    <source>
        <dbReference type="EMBL" id="CAD5229180.1"/>
    </source>
</evidence>
<proteinExistence type="inferred from homology"/>
<evidence type="ECO:0000256" key="2">
    <source>
        <dbReference type="ARBA" id="ARBA00022490"/>
    </source>
</evidence>
<dbReference type="EMBL" id="CAJFDH010000006">
    <property type="protein sequence ID" value="CAD5229180.1"/>
    <property type="molecule type" value="Genomic_DNA"/>
</dbReference>
<feature type="compositionally biased region" description="Basic residues" evidence="8">
    <location>
        <begin position="18"/>
        <end position="31"/>
    </location>
</feature>
<dbReference type="AlphaFoldDB" id="A0A811LND8"/>
<dbReference type="CDD" id="cd01850">
    <property type="entry name" value="CDC_Septin"/>
    <property type="match status" value="1"/>
</dbReference>
<evidence type="ECO:0000256" key="5">
    <source>
        <dbReference type="ARBA" id="ARBA00023134"/>
    </source>
</evidence>
<evidence type="ECO:0000256" key="8">
    <source>
        <dbReference type="SAM" id="MobiDB-lite"/>
    </source>
</evidence>
<comment type="caution">
    <text evidence="10">The sequence shown here is derived from an EMBL/GenBank/DDBJ whole genome shotgun (WGS) entry which is preliminary data.</text>
</comment>
<keyword evidence="3 7" id="KW-0547">Nucleotide-binding</keyword>
<dbReference type="FunFam" id="3.40.50.300:FF:002048">
    <property type="entry name" value="Septin 6"/>
    <property type="match status" value="1"/>
</dbReference>
<evidence type="ECO:0000259" key="9">
    <source>
        <dbReference type="PROSITE" id="PS51719"/>
    </source>
</evidence>
<dbReference type="Proteomes" id="UP000783686">
    <property type="component" value="Unassembled WGS sequence"/>
</dbReference>
<feature type="region of interest" description="Disordered" evidence="8">
    <location>
        <begin position="1"/>
        <end position="146"/>
    </location>
</feature>
<evidence type="ECO:0000256" key="7">
    <source>
        <dbReference type="RuleBase" id="RU004560"/>
    </source>
</evidence>
<dbReference type="Proteomes" id="UP000614601">
    <property type="component" value="Unassembled WGS sequence"/>
</dbReference>
<feature type="compositionally biased region" description="Low complexity" evidence="8">
    <location>
        <begin position="49"/>
        <end position="63"/>
    </location>
</feature>
<keyword evidence="6" id="KW-0206">Cytoskeleton</keyword>
<feature type="region of interest" description="Disordered" evidence="8">
    <location>
        <begin position="575"/>
        <end position="596"/>
    </location>
</feature>
<feature type="compositionally biased region" description="Low complexity" evidence="8">
    <location>
        <begin position="32"/>
        <end position="42"/>
    </location>
</feature>
<feature type="compositionally biased region" description="Polar residues" evidence="8">
    <location>
        <begin position="70"/>
        <end position="114"/>
    </location>
</feature>
<dbReference type="Gene3D" id="3.40.50.300">
    <property type="entry name" value="P-loop containing nucleotide triphosphate hydrolases"/>
    <property type="match status" value="1"/>
</dbReference>
<evidence type="ECO:0000256" key="6">
    <source>
        <dbReference type="ARBA" id="ARBA00023212"/>
    </source>
</evidence>
<keyword evidence="5 7" id="KW-0342">GTP-binding</keyword>
<protein>
    <recommendedName>
        <fullName evidence="9">Septin-type G domain-containing protein</fullName>
    </recommendedName>
</protein>
<reference evidence="10" key="1">
    <citation type="submission" date="2020-09" db="EMBL/GenBank/DDBJ databases">
        <authorList>
            <person name="Kikuchi T."/>
        </authorList>
    </citation>
    <scope>NUCLEOTIDE SEQUENCE</scope>
    <source>
        <strain evidence="10">SH1</strain>
    </source>
</reference>
<feature type="region of interest" description="Disordered" evidence="8">
    <location>
        <begin position="163"/>
        <end position="193"/>
    </location>
</feature>
<feature type="domain" description="Septin-type G" evidence="9">
    <location>
        <begin position="225"/>
        <end position="493"/>
    </location>
</feature>
<dbReference type="GO" id="GO:0005856">
    <property type="term" value="C:cytoskeleton"/>
    <property type="evidence" value="ECO:0007669"/>
    <property type="project" value="UniProtKB-SubCell"/>
</dbReference>
<sequence length="596" mass="67587">MRGRRFGSIVSVNEGTEKKKKSTWNILRRRTNSNSTVSKNNVELVSRQPSTSTNTSPSNNENLPPIPRTPKNSTTAYHQKPSSSQSNHSGTTFSSGNSVSEHQQSANSELSRTPRSMIHAQHAPSNPPPPVPGSNHSYYTPKRLNNDFIVGNGTPTPQAKSFVTPTVTPSAKPVLPAKPVSQPKEEEKENSQVIEKTGRYPKVKLNGLVGFASLPYQVVRRCQSKGFQFNLLCVGETGTGKTTLIESLFGITLNEFNPCDNELNTVELKTKECEITEGEVNVKLRVVETAGFGDQLDKNKSAKVIVDFINDQFEARLRDELMVKRNLSAFDDKRIHACLYFISPTGHGLKALDIVTMKELSKRVNVIPVIAKSDTTSKEELARFKAKILSELKSHNIEIYQFPTDDEAVAEQNRKMNSFIPFAVVGSVDTVTKEDGSVVRARRYPWGIVEVENKEHCDFVYLREAVLRINVDSLRERTQYVLYEAYRRERLRELKIRDGDTGPNMEKACELRNKEFERELEKSEETFMRDFERRVREKEAEIGRRSGLLKMRREEVEREYQDELTKLEQQIAQLTEEKNRLEGKGSTKDSGKKARK</sequence>
<dbReference type="OrthoDB" id="416553at2759"/>
<dbReference type="SUPFAM" id="SSF52540">
    <property type="entry name" value="P-loop containing nucleoside triphosphate hydrolases"/>
    <property type="match status" value="1"/>
</dbReference>
<dbReference type="InterPro" id="IPR030379">
    <property type="entry name" value="G_SEPTIN_dom"/>
</dbReference>
<dbReference type="GO" id="GO:0005525">
    <property type="term" value="F:GTP binding"/>
    <property type="evidence" value="ECO:0007669"/>
    <property type="project" value="UniProtKB-KW"/>
</dbReference>
<keyword evidence="4" id="KW-0175">Coiled coil</keyword>
<dbReference type="PANTHER" id="PTHR18884">
    <property type="entry name" value="SEPTIN"/>
    <property type="match status" value="1"/>
</dbReference>
<dbReference type="InterPro" id="IPR016491">
    <property type="entry name" value="Septin"/>
</dbReference>
<evidence type="ECO:0000256" key="4">
    <source>
        <dbReference type="ARBA" id="ARBA00023054"/>
    </source>
</evidence>
<gene>
    <name evidence="10" type="ORF">BOKJ2_LOCUS13239</name>
</gene>
<comment type="similarity">
    <text evidence="7">Belongs to the TRAFAC class TrmE-Era-EngA-EngB-Septin-like GTPase superfamily. Septin GTPase family.</text>
</comment>
<organism evidence="10 11">
    <name type="scientific">Bursaphelenchus okinawaensis</name>
    <dbReference type="NCBI Taxonomy" id="465554"/>
    <lineage>
        <taxon>Eukaryota</taxon>
        <taxon>Metazoa</taxon>
        <taxon>Ecdysozoa</taxon>
        <taxon>Nematoda</taxon>
        <taxon>Chromadorea</taxon>
        <taxon>Rhabditida</taxon>
        <taxon>Tylenchina</taxon>
        <taxon>Tylenchomorpha</taxon>
        <taxon>Aphelenchoidea</taxon>
        <taxon>Aphelenchoididae</taxon>
        <taxon>Bursaphelenchus</taxon>
    </lineage>
</organism>
<evidence type="ECO:0000256" key="1">
    <source>
        <dbReference type="ARBA" id="ARBA00004245"/>
    </source>
</evidence>
<evidence type="ECO:0000313" key="11">
    <source>
        <dbReference type="Proteomes" id="UP000614601"/>
    </source>
</evidence>
<dbReference type="PROSITE" id="PS51719">
    <property type="entry name" value="G_SEPTIN"/>
    <property type="match status" value="1"/>
</dbReference>
<keyword evidence="11" id="KW-1185">Reference proteome</keyword>
<comment type="subcellular location">
    <subcellularLocation>
        <location evidence="1">Cytoplasm</location>
        <location evidence="1">Cytoskeleton</location>
    </subcellularLocation>
</comment>
<dbReference type="Pfam" id="PF00735">
    <property type="entry name" value="Septin"/>
    <property type="match status" value="1"/>
</dbReference>
<keyword evidence="2" id="KW-0963">Cytoplasm</keyword>
<evidence type="ECO:0000256" key="3">
    <source>
        <dbReference type="ARBA" id="ARBA00022741"/>
    </source>
</evidence>